<evidence type="ECO:0000313" key="2">
    <source>
        <dbReference type="Proteomes" id="UP001233999"/>
    </source>
</evidence>
<dbReference type="EMBL" id="JASPKZ010001957">
    <property type="protein sequence ID" value="KAJ9596865.1"/>
    <property type="molecule type" value="Genomic_DNA"/>
</dbReference>
<dbReference type="AlphaFoldDB" id="A0AAD8ADS6"/>
<comment type="caution">
    <text evidence="1">The sequence shown here is derived from an EMBL/GenBank/DDBJ whole genome shotgun (WGS) entry which is preliminary data.</text>
</comment>
<gene>
    <name evidence="1" type="ORF">L9F63_012121</name>
</gene>
<dbReference type="Proteomes" id="UP001233999">
    <property type="component" value="Unassembled WGS sequence"/>
</dbReference>
<reference evidence="1" key="2">
    <citation type="submission" date="2023-05" db="EMBL/GenBank/DDBJ databases">
        <authorList>
            <person name="Fouks B."/>
        </authorList>
    </citation>
    <scope>NUCLEOTIDE SEQUENCE</scope>
    <source>
        <strain evidence="1">Stay&amp;Tobe</strain>
        <tissue evidence="1">Testes</tissue>
    </source>
</reference>
<accession>A0AAD8ADS6</accession>
<proteinExistence type="predicted"/>
<organism evidence="1 2">
    <name type="scientific">Diploptera punctata</name>
    <name type="common">Pacific beetle cockroach</name>
    <dbReference type="NCBI Taxonomy" id="6984"/>
    <lineage>
        <taxon>Eukaryota</taxon>
        <taxon>Metazoa</taxon>
        <taxon>Ecdysozoa</taxon>
        <taxon>Arthropoda</taxon>
        <taxon>Hexapoda</taxon>
        <taxon>Insecta</taxon>
        <taxon>Pterygota</taxon>
        <taxon>Neoptera</taxon>
        <taxon>Polyneoptera</taxon>
        <taxon>Dictyoptera</taxon>
        <taxon>Blattodea</taxon>
        <taxon>Blaberoidea</taxon>
        <taxon>Blaberidae</taxon>
        <taxon>Diplopterinae</taxon>
        <taxon>Diploptera</taxon>
    </lineage>
</organism>
<name>A0AAD8ADS6_DIPPU</name>
<keyword evidence="2" id="KW-1185">Reference proteome</keyword>
<sequence>MGIEFITAWIKVRRYDQLECISDEVSESPPLPIDLQQDSSFVSIKTQVRMWLGLPEENEVVMKLRRNDGFFITFSSLLSGSTESEPFILDIARVHQTTPASARTPFSPSYVETVRSKFKCLEKRVEHVETLIPELRTRRQASIENMLHELGSKVNFLDRRLDELLPLEWKAKMQ</sequence>
<evidence type="ECO:0000313" key="1">
    <source>
        <dbReference type="EMBL" id="KAJ9596865.1"/>
    </source>
</evidence>
<protein>
    <submittedName>
        <fullName evidence="1">Uncharacterized protein</fullName>
    </submittedName>
</protein>
<reference evidence="1" key="1">
    <citation type="journal article" date="2023" name="IScience">
        <title>Live-bearing cockroach genome reveals convergent evolutionary mechanisms linked to viviparity in insects and beyond.</title>
        <authorList>
            <person name="Fouks B."/>
            <person name="Harrison M.C."/>
            <person name="Mikhailova A.A."/>
            <person name="Marchal E."/>
            <person name="English S."/>
            <person name="Carruthers M."/>
            <person name="Jennings E.C."/>
            <person name="Chiamaka E.L."/>
            <person name="Frigard R.A."/>
            <person name="Pippel M."/>
            <person name="Attardo G.M."/>
            <person name="Benoit J.B."/>
            <person name="Bornberg-Bauer E."/>
            <person name="Tobe S.S."/>
        </authorList>
    </citation>
    <scope>NUCLEOTIDE SEQUENCE</scope>
    <source>
        <strain evidence="1">Stay&amp;Tobe</strain>
    </source>
</reference>